<protein>
    <recommendedName>
        <fullName evidence="6">Ankyrin</fullName>
    </recommendedName>
</protein>
<name>A0AAD4EPV5_9PEZI</name>
<organism evidence="4 5">
    <name type="scientific">Staphylotrichum longicolle</name>
    <dbReference type="NCBI Taxonomy" id="669026"/>
    <lineage>
        <taxon>Eukaryota</taxon>
        <taxon>Fungi</taxon>
        <taxon>Dikarya</taxon>
        <taxon>Ascomycota</taxon>
        <taxon>Pezizomycotina</taxon>
        <taxon>Sordariomycetes</taxon>
        <taxon>Sordariomycetidae</taxon>
        <taxon>Sordariales</taxon>
        <taxon>Chaetomiaceae</taxon>
        <taxon>Staphylotrichum</taxon>
    </lineage>
</organism>
<dbReference type="SUPFAM" id="SSF48403">
    <property type="entry name" value="Ankyrin repeat"/>
    <property type="match status" value="1"/>
</dbReference>
<gene>
    <name evidence="4" type="ORF">NEMBOFW57_009670</name>
</gene>
<dbReference type="PROSITE" id="PS50297">
    <property type="entry name" value="ANK_REP_REGION"/>
    <property type="match status" value="1"/>
</dbReference>
<evidence type="ECO:0000313" key="5">
    <source>
        <dbReference type="Proteomes" id="UP001197093"/>
    </source>
</evidence>
<evidence type="ECO:0000256" key="1">
    <source>
        <dbReference type="ARBA" id="ARBA00022737"/>
    </source>
</evidence>
<reference evidence="4" key="1">
    <citation type="submission" date="2023-02" db="EMBL/GenBank/DDBJ databases">
        <authorList>
            <person name="Palmer J.M."/>
        </authorList>
    </citation>
    <scope>NUCLEOTIDE SEQUENCE</scope>
    <source>
        <strain evidence="4">FW57</strain>
    </source>
</reference>
<evidence type="ECO:0000256" key="2">
    <source>
        <dbReference type="ARBA" id="ARBA00023043"/>
    </source>
</evidence>
<accession>A0AAD4EPV5</accession>
<keyword evidence="5" id="KW-1185">Reference proteome</keyword>
<dbReference type="PANTHER" id="PTHR24189:SF50">
    <property type="entry name" value="ANKYRIN REPEAT AND SOCS BOX PROTEIN 2"/>
    <property type="match status" value="1"/>
</dbReference>
<dbReference type="PANTHER" id="PTHR24189">
    <property type="entry name" value="MYOTROPHIN"/>
    <property type="match status" value="1"/>
</dbReference>
<dbReference type="AlphaFoldDB" id="A0AAD4EPV5"/>
<keyword evidence="1" id="KW-0677">Repeat</keyword>
<sequence>MSSIHNTLNVLLSDDEMPRATIDATTLGLAAGIDYIPVLRQLLSYGADPTAGGSLLHPFLRSAIDTRRSPFSPGEYENTIEEDLIRHMINPPVSNCANIYAAETTITDLNLALLNERDPNTGETPLHLAARAWLERTIGILLRLGANPNARDTIGRSPAHLATELRSIPENEDPTAALAKQDRVLRLLTTTAPQVNDDADLDNAVAGGTVRYVLERERAALWRRREWFVKAEALRDGARRELARIAQLPAEVQPAARRASAWYGVGRGWNGPDGWFDSRNDLLVVVADYVSQDKDGPRRRARGSGRGAASRFSDEEVEEVIMRLDRLLER</sequence>
<evidence type="ECO:0000313" key="4">
    <source>
        <dbReference type="EMBL" id="KAG7285050.1"/>
    </source>
</evidence>
<dbReference type="Pfam" id="PF00023">
    <property type="entry name" value="Ank"/>
    <property type="match status" value="1"/>
</dbReference>
<dbReference type="InterPro" id="IPR002110">
    <property type="entry name" value="Ankyrin_rpt"/>
</dbReference>
<evidence type="ECO:0000256" key="3">
    <source>
        <dbReference type="PROSITE-ProRule" id="PRU00023"/>
    </source>
</evidence>
<dbReference type="InterPro" id="IPR050745">
    <property type="entry name" value="Multifunctional_regulatory"/>
</dbReference>
<dbReference type="InterPro" id="IPR036770">
    <property type="entry name" value="Ankyrin_rpt-contain_sf"/>
</dbReference>
<dbReference type="SMART" id="SM00248">
    <property type="entry name" value="ANK"/>
    <property type="match status" value="3"/>
</dbReference>
<dbReference type="PROSITE" id="PS50088">
    <property type="entry name" value="ANK_REPEAT"/>
    <property type="match status" value="1"/>
</dbReference>
<keyword evidence="2 3" id="KW-0040">ANK repeat</keyword>
<dbReference type="Gene3D" id="1.25.40.20">
    <property type="entry name" value="Ankyrin repeat-containing domain"/>
    <property type="match status" value="1"/>
</dbReference>
<dbReference type="Proteomes" id="UP001197093">
    <property type="component" value="Unassembled WGS sequence"/>
</dbReference>
<feature type="repeat" description="ANK" evidence="3">
    <location>
        <begin position="121"/>
        <end position="153"/>
    </location>
</feature>
<comment type="caution">
    <text evidence="4">The sequence shown here is derived from an EMBL/GenBank/DDBJ whole genome shotgun (WGS) entry which is preliminary data.</text>
</comment>
<evidence type="ECO:0008006" key="6">
    <source>
        <dbReference type="Google" id="ProtNLM"/>
    </source>
</evidence>
<proteinExistence type="predicted"/>
<dbReference type="EMBL" id="JAHCVI010000005">
    <property type="protein sequence ID" value="KAG7285050.1"/>
    <property type="molecule type" value="Genomic_DNA"/>
</dbReference>